<dbReference type="GeneID" id="63831455"/>
<dbReference type="RefSeq" id="XP_040764451.1">
    <property type="nucleotide sequence ID" value="XM_040914428.1"/>
</dbReference>
<sequence length="307" mass="34686">MSIAVTDLFASPQPIPVDWGIQLVDVCNGLSNLSWRDELNSLHLMRTTNTTKAVRRGANSQYYIETIPGKDKKSKVDYLIITGEHPRNAQGYGFLLHGFSSPFLFYALPSPSRRLREEAYLILDSFSEEDIRSRCLLSEPVGYIDDCGNYIETVPMPPYYPGISLLKERPLHAIDFPPASFSPNNSYPIKGTLLSHCLKVKLIYHGDRPVFEREELQGIRQIKVAILWPGYGSDGFIRGVDVPLQGAHGVLTRSELAHRVASEYQRFIMDCDVGRIPDLGSYYKVGRNDINLNDMILDYVWSPDVDV</sequence>
<accession>A0A165EC77</accession>
<dbReference type="AlphaFoldDB" id="A0A165EC77"/>
<organism evidence="1 2">
    <name type="scientific">Laetiporus sulphureus 93-53</name>
    <dbReference type="NCBI Taxonomy" id="1314785"/>
    <lineage>
        <taxon>Eukaryota</taxon>
        <taxon>Fungi</taxon>
        <taxon>Dikarya</taxon>
        <taxon>Basidiomycota</taxon>
        <taxon>Agaricomycotina</taxon>
        <taxon>Agaricomycetes</taxon>
        <taxon>Polyporales</taxon>
        <taxon>Laetiporus</taxon>
    </lineage>
</organism>
<evidence type="ECO:0000313" key="1">
    <source>
        <dbReference type="EMBL" id="KZT06711.1"/>
    </source>
</evidence>
<dbReference type="OrthoDB" id="2607657at2759"/>
<dbReference type="EMBL" id="KV427623">
    <property type="protein sequence ID" value="KZT06711.1"/>
    <property type="molecule type" value="Genomic_DNA"/>
</dbReference>
<proteinExistence type="predicted"/>
<dbReference type="Proteomes" id="UP000076871">
    <property type="component" value="Unassembled WGS sequence"/>
</dbReference>
<gene>
    <name evidence="1" type="ORF">LAESUDRAFT_812662</name>
</gene>
<evidence type="ECO:0000313" key="2">
    <source>
        <dbReference type="Proteomes" id="UP000076871"/>
    </source>
</evidence>
<name>A0A165EC77_9APHY</name>
<keyword evidence="2" id="KW-1185">Reference proteome</keyword>
<reference evidence="1 2" key="1">
    <citation type="journal article" date="2016" name="Mol. Biol. Evol.">
        <title>Comparative Genomics of Early-Diverging Mushroom-Forming Fungi Provides Insights into the Origins of Lignocellulose Decay Capabilities.</title>
        <authorList>
            <person name="Nagy L.G."/>
            <person name="Riley R."/>
            <person name="Tritt A."/>
            <person name="Adam C."/>
            <person name="Daum C."/>
            <person name="Floudas D."/>
            <person name="Sun H."/>
            <person name="Yadav J.S."/>
            <person name="Pangilinan J."/>
            <person name="Larsson K.H."/>
            <person name="Matsuura K."/>
            <person name="Barry K."/>
            <person name="Labutti K."/>
            <person name="Kuo R."/>
            <person name="Ohm R.A."/>
            <person name="Bhattacharya S.S."/>
            <person name="Shirouzu T."/>
            <person name="Yoshinaga Y."/>
            <person name="Martin F.M."/>
            <person name="Grigoriev I.V."/>
            <person name="Hibbett D.S."/>
        </authorList>
    </citation>
    <scope>NUCLEOTIDE SEQUENCE [LARGE SCALE GENOMIC DNA]</scope>
    <source>
        <strain evidence="1 2">93-53</strain>
    </source>
</reference>
<protein>
    <submittedName>
        <fullName evidence="1">Uncharacterized protein</fullName>
    </submittedName>
</protein>
<dbReference type="InParanoid" id="A0A165EC77"/>